<dbReference type="SMART" id="SM00389">
    <property type="entry name" value="HOX"/>
    <property type="match status" value="1"/>
</dbReference>
<dbReference type="InterPro" id="IPR009057">
    <property type="entry name" value="Homeodomain-like_sf"/>
</dbReference>
<dbReference type="PANTHER" id="PTHR46123">
    <property type="entry name" value="MIX-TYPE HOMEOBOX GENE 1-RELATED"/>
    <property type="match status" value="1"/>
</dbReference>
<organism evidence="9 10">
    <name type="scientific">Dictyocaulus viviparus</name>
    <name type="common">Bovine lungworm</name>
    <dbReference type="NCBI Taxonomy" id="29172"/>
    <lineage>
        <taxon>Eukaryota</taxon>
        <taxon>Metazoa</taxon>
        <taxon>Ecdysozoa</taxon>
        <taxon>Nematoda</taxon>
        <taxon>Chromadorea</taxon>
        <taxon>Rhabditida</taxon>
        <taxon>Rhabditina</taxon>
        <taxon>Rhabditomorpha</taxon>
        <taxon>Strongyloidea</taxon>
        <taxon>Metastrongylidae</taxon>
        <taxon>Dictyocaulus</taxon>
    </lineage>
</organism>
<feature type="region of interest" description="Disordered" evidence="7">
    <location>
        <begin position="360"/>
        <end position="420"/>
    </location>
</feature>
<evidence type="ECO:0000256" key="1">
    <source>
        <dbReference type="ARBA" id="ARBA00004123"/>
    </source>
</evidence>
<evidence type="ECO:0000256" key="7">
    <source>
        <dbReference type="SAM" id="MobiDB-lite"/>
    </source>
</evidence>
<evidence type="ECO:0000313" key="9">
    <source>
        <dbReference type="EMBL" id="KJH40125.1"/>
    </source>
</evidence>
<gene>
    <name evidence="9" type="ORF">DICVIV_13947</name>
</gene>
<feature type="compositionally biased region" description="Basic and acidic residues" evidence="7">
    <location>
        <begin position="225"/>
        <end position="244"/>
    </location>
</feature>
<feature type="compositionally biased region" description="Basic and acidic residues" evidence="7">
    <location>
        <begin position="132"/>
        <end position="141"/>
    </location>
</feature>
<dbReference type="Gene3D" id="1.10.10.60">
    <property type="entry name" value="Homeodomain-like"/>
    <property type="match status" value="1"/>
</dbReference>
<evidence type="ECO:0000256" key="3">
    <source>
        <dbReference type="ARBA" id="ARBA00023155"/>
    </source>
</evidence>
<feature type="DNA-binding region" description="Homeobox" evidence="5">
    <location>
        <begin position="35"/>
        <end position="94"/>
    </location>
</feature>
<keyword evidence="4 5" id="KW-0539">Nucleus</keyword>
<evidence type="ECO:0000256" key="4">
    <source>
        <dbReference type="ARBA" id="ARBA00023242"/>
    </source>
</evidence>
<feature type="region of interest" description="Disordered" evidence="7">
    <location>
        <begin position="222"/>
        <end position="321"/>
    </location>
</feature>
<keyword evidence="3 5" id="KW-0371">Homeobox</keyword>
<dbReference type="Pfam" id="PF00046">
    <property type="entry name" value="Homeodomain"/>
    <property type="match status" value="1"/>
</dbReference>
<protein>
    <submittedName>
        <fullName evidence="9">Homeobox domain protein</fullName>
    </submittedName>
</protein>
<feature type="region of interest" description="Disordered" evidence="7">
    <location>
        <begin position="646"/>
        <end position="665"/>
    </location>
</feature>
<keyword evidence="2 5" id="KW-0238">DNA-binding</keyword>
<sequence length="689" mass="70638">MHTPSPGSRLCSGTGATALGGEHAWAPPSSPPPGSRRRRLVLKPSQKDALQALFQQNPYPGIATRERLARELGIDESRVQVWFQNQRRRRSKQSRPPSEHVRQEGEGGPTSTPRPPSPPPRPQSSSQGHSAARPEEERDTQGHACVGSVRAHARAHQGPRHAIHLWVYSLEPCPGGRAPCSDSGVWASPSPPHPLGCLCRERPTGLNVLPSRCVPFVGRRLGQRGPEKEDSHLSFSDQDPRASLHEGSLPGDCRQGGTGPSDGNPRTSHPGKFSSQRTGPGRGPGARRGPKVGGLSGGFWAASGRAGTPHFPGPRDSFAENGPAEVALGLTDQRPGGRAGCRTGAAAAPARWIWFQNRRARHPQRSPSGPGNGRAQGPGGAPATTTTPAPEDRRAPPAVQSTSPPLRPSQPQESMPPLAAAAPFGAPTFWVPGAASGVCVGQPLMIFVVQPSPAALQPSGRPPPPPQGAAPWAACSPAVTAPGLPGQGAILPPGQPETHIPRWPESPSGEGTAPPLEPQPQAPSLPSSTSLLDELLAATGVPDTQAPSPGAAADEGVGPALPGAPSFLDELLAATGTPDTPGPSLGPSADERAHLALPGELLAAAGLPGSPGPSPGSSPVVAGPHPALPGPPSLLEEILAATAIQDTPWSSPGSPAGEEGVEATLETPLSEDEYQALLDMLPGSPGPGA</sequence>
<dbReference type="AlphaFoldDB" id="A0A0D8X6F5"/>
<feature type="region of interest" description="Disordered" evidence="7">
    <location>
        <begin position="73"/>
        <end position="143"/>
    </location>
</feature>
<reference evidence="10" key="2">
    <citation type="journal article" date="2016" name="Sci. Rep.">
        <title>Dictyocaulus viviparus genome, variome and transcriptome elucidate lungworm biology and support future intervention.</title>
        <authorList>
            <person name="McNulty S.N."/>
            <person name="Strube C."/>
            <person name="Rosa B.A."/>
            <person name="Martin J.C."/>
            <person name="Tyagi R."/>
            <person name="Choi Y.J."/>
            <person name="Wang Q."/>
            <person name="Hallsworth Pepin K."/>
            <person name="Zhang X."/>
            <person name="Ozersky P."/>
            <person name="Wilson R.K."/>
            <person name="Sternberg P.W."/>
            <person name="Gasser R.B."/>
            <person name="Mitreva M."/>
        </authorList>
    </citation>
    <scope>NUCLEOTIDE SEQUENCE [LARGE SCALE GENOMIC DNA]</scope>
    <source>
        <strain evidence="10">HannoverDv2000</strain>
    </source>
</reference>
<evidence type="ECO:0000256" key="5">
    <source>
        <dbReference type="PROSITE-ProRule" id="PRU00108"/>
    </source>
</evidence>
<keyword evidence="10" id="KW-1185">Reference proteome</keyword>
<dbReference type="GO" id="GO:0000981">
    <property type="term" value="F:DNA-binding transcription factor activity, RNA polymerase II-specific"/>
    <property type="evidence" value="ECO:0007669"/>
    <property type="project" value="TreeGrafter"/>
</dbReference>
<dbReference type="InterPro" id="IPR051306">
    <property type="entry name" value="Homeobox_regulator"/>
</dbReference>
<evidence type="ECO:0000259" key="8">
    <source>
        <dbReference type="PROSITE" id="PS50071"/>
    </source>
</evidence>
<dbReference type="CDD" id="cd00086">
    <property type="entry name" value="homeodomain"/>
    <property type="match status" value="1"/>
</dbReference>
<dbReference type="GO" id="GO:0000977">
    <property type="term" value="F:RNA polymerase II transcription regulatory region sequence-specific DNA binding"/>
    <property type="evidence" value="ECO:0007669"/>
    <property type="project" value="TreeGrafter"/>
</dbReference>
<dbReference type="PANTHER" id="PTHR46123:SF3">
    <property type="entry name" value="DOUBLE HOMEOBOX PROTEIN 1-RELATED"/>
    <property type="match status" value="1"/>
</dbReference>
<dbReference type="STRING" id="29172.A0A0D8X6F5"/>
<accession>A0A0D8X6F5</accession>
<dbReference type="InterPro" id="IPR001356">
    <property type="entry name" value="HD"/>
</dbReference>
<evidence type="ECO:0000256" key="2">
    <source>
        <dbReference type="ARBA" id="ARBA00023125"/>
    </source>
</evidence>
<feature type="region of interest" description="Disordered" evidence="7">
    <location>
        <begin position="1"/>
        <end position="39"/>
    </location>
</feature>
<proteinExistence type="predicted"/>
<dbReference type="GO" id="GO:0005634">
    <property type="term" value="C:nucleus"/>
    <property type="evidence" value="ECO:0007669"/>
    <property type="project" value="UniProtKB-SubCell"/>
</dbReference>
<dbReference type="EMBL" id="KN717808">
    <property type="protein sequence ID" value="KJH40125.1"/>
    <property type="molecule type" value="Genomic_DNA"/>
</dbReference>
<evidence type="ECO:0000313" key="10">
    <source>
        <dbReference type="Proteomes" id="UP000053766"/>
    </source>
</evidence>
<comment type="subcellular location">
    <subcellularLocation>
        <location evidence="1 5 6">Nucleus</location>
    </subcellularLocation>
</comment>
<dbReference type="PROSITE" id="PS50071">
    <property type="entry name" value="HOMEOBOX_2"/>
    <property type="match status" value="1"/>
</dbReference>
<feature type="compositionally biased region" description="Gly residues" evidence="7">
    <location>
        <begin position="280"/>
        <end position="297"/>
    </location>
</feature>
<feature type="compositionally biased region" description="Pro residues" evidence="7">
    <location>
        <begin position="112"/>
        <end position="122"/>
    </location>
</feature>
<feature type="compositionally biased region" description="Low complexity" evidence="7">
    <location>
        <begin position="595"/>
        <end position="608"/>
    </location>
</feature>
<feature type="compositionally biased region" description="Polar residues" evidence="7">
    <location>
        <begin position="399"/>
        <end position="413"/>
    </location>
</feature>
<name>A0A0D8X6F5_DICVI</name>
<evidence type="ECO:0000256" key="6">
    <source>
        <dbReference type="RuleBase" id="RU000682"/>
    </source>
</evidence>
<feature type="compositionally biased region" description="Gly residues" evidence="7">
    <location>
        <begin position="370"/>
        <end position="380"/>
    </location>
</feature>
<feature type="region of interest" description="Disordered" evidence="7">
    <location>
        <begin position="454"/>
        <end position="639"/>
    </location>
</feature>
<reference evidence="9 10" key="1">
    <citation type="submission" date="2013-11" db="EMBL/GenBank/DDBJ databases">
        <title>Draft genome of the bovine lungworm Dictyocaulus viviparus.</title>
        <authorList>
            <person name="Mitreva M."/>
        </authorList>
    </citation>
    <scope>NUCLEOTIDE SEQUENCE [LARGE SCALE GENOMIC DNA]</scope>
    <source>
        <strain evidence="9 10">HannoverDv2000</strain>
    </source>
</reference>
<dbReference type="SUPFAM" id="SSF46689">
    <property type="entry name" value="Homeodomain-like"/>
    <property type="match status" value="1"/>
</dbReference>
<dbReference type="Proteomes" id="UP000053766">
    <property type="component" value="Unassembled WGS sequence"/>
</dbReference>
<dbReference type="OrthoDB" id="9714128at2759"/>
<feature type="domain" description="Homeobox" evidence="8">
    <location>
        <begin position="33"/>
        <end position="93"/>
    </location>
</feature>